<proteinExistence type="inferred from homology"/>
<name>A0A2H9T982_9ZZZZ</name>
<keyword evidence="5" id="KW-0472">Membrane</keyword>
<dbReference type="Pfam" id="PF04977">
    <property type="entry name" value="DivIC"/>
    <property type="match status" value="1"/>
</dbReference>
<organism evidence="7">
    <name type="scientific">invertebrate metagenome</name>
    <dbReference type="NCBI Taxonomy" id="1711999"/>
    <lineage>
        <taxon>unclassified sequences</taxon>
        <taxon>metagenomes</taxon>
        <taxon>organismal metagenomes</taxon>
    </lineage>
</organism>
<evidence type="ECO:0000256" key="5">
    <source>
        <dbReference type="ARBA" id="ARBA00023136"/>
    </source>
</evidence>
<evidence type="ECO:0000256" key="3">
    <source>
        <dbReference type="ARBA" id="ARBA00022692"/>
    </source>
</evidence>
<keyword evidence="2 7" id="KW-0132">Cell division</keyword>
<dbReference type="PANTHER" id="PTHR37485">
    <property type="entry name" value="CELL DIVISION PROTEIN FTSB"/>
    <property type="match status" value="1"/>
</dbReference>
<evidence type="ECO:0000256" key="1">
    <source>
        <dbReference type="ARBA" id="ARBA00022475"/>
    </source>
</evidence>
<keyword evidence="1" id="KW-1003">Cell membrane</keyword>
<comment type="caution">
    <text evidence="7">The sequence shown here is derived from an EMBL/GenBank/DDBJ whole genome shotgun (WGS) entry which is preliminary data.</text>
</comment>
<evidence type="ECO:0000256" key="6">
    <source>
        <dbReference type="ARBA" id="ARBA00023306"/>
    </source>
</evidence>
<accession>A0A2H9T982</accession>
<sequence>MQKIFLLVLLIMLSVFQLRLWMGEGSVQEIFALKTMIKQQQADNRILIERNQSLARDIVGFQQDLDLVEEQARVELGMLRKGEQFYLIYDD</sequence>
<dbReference type="AlphaFoldDB" id="A0A2H9T982"/>
<protein>
    <submittedName>
        <fullName evidence="7">Cell division protein FtsB</fullName>
    </submittedName>
</protein>
<dbReference type="PANTHER" id="PTHR37485:SF1">
    <property type="entry name" value="CELL DIVISION PROTEIN FTSB"/>
    <property type="match status" value="1"/>
</dbReference>
<keyword evidence="6" id="KW-0131">Cell cycle</keyword>
<gene>
    <name evidence="7" type="primary">ftsB</name>
    <name evidence="7" type="ORF">CI610_01222</name>
</gene>
<dbReference type="InterPro" id="IPR007060">
    <property type="entry name" value="FtsL/DivIC"/>
</dbReference>
<keyword evidence="3" id="KW-0812">Transmembrane</keyword>
<dbReference type="EMBL" id="NSIT01000047">
    <property type="protein sequence ID" value="PJE79790.1"/>
    <property type="molecule type" value="Genomic_DNA"/>
</dbReference>
<reference evidence="7" key="1">
    <citation type="journal article" date="2017" name="Appl. Environ. Microbiol.">
        <title>Molecular characterization of an Endozoicomonas-like organism causing infection in king scallop Pecten maximus L.</title>
        <authorList>
            <person name="Cano I."/>
            <person name="van Aerle R."/>
            <person name="Ross S."/>
            <person name="Verner-Jeffreys D.W."/>
            <person name="Paley R.K."/>
            <person name="Rimmer G."/>
            <person name="Ryder D."/>
            <person name="Hooper P."/>
            <person name="Stone D."/>
            <person name="Feist S.W."/>
        </authorList>
    </citation>
    <scope>NUCLEOTIDE SEQUENCE</scope>
</reference>
<dbReference type="GO" id="GO:0043093">
    <property type="term" value="P:FtsZ-dependent cytokinesis"/>
    <property type="evidence" value="ECO:0007669"/>
    <property type="project" value="TreeGrafter"/>
</dbReference>
<dbReference type="GO" id="GO:0030428">
    <property type="term" value="C:cell septum"/>
    <property type="evidence" value="ECO:0007669"/>
    <property type="project" value="TreeGrafter"/>
</dbReference>
<evidence type="ECO:0000313" key="7">
    <source>
        <dbReference type="EMBL" id="PJE79790.1"/>
    </source>
</evidence>
<dbReference type="InterPro" id="IPR023081">
    <property type="entry name" value="Cell_div_FtsB"/>
</dbReference>
<dbReference type="HAMAP" id="MF_00599">
    <property type="entry name" value="FtsB"/>
    <property type="match status" value="1"/>
</dbReference>
<evidence type="ECO:0000256" key="2">
    <source>
        <dbReference type="ARBA" id="ARBA00022618"/>
    </source>
</evidence>
<keyword evidence="4" id="KW-1133">Transmembrane helix</keyword>
<evidence type="ECO:0000256" key="4">
    <source>
        <dbReference type="ARBA" id="ARBA00022989"/>
    </source>
</evidence>